<dbReference type="Gene3D" id="3.30.700.20">
    <property type="entry name" value="Hypothetical protein ph0010, domain 1"/>
    <property type="match status" value="1"/>
</dbReference>
<dbReference type="PANTHER" id="PTHR13016:SF0">
    <property type="entry name" value="AMME SYNDROME CANDIDATE GENE 1 PROTEIN"/>
    <property type="match status" value="1"/>
</dbReference>
<sequence>MSKATTASFSYDDGARAVELAREAVESFVVNGQREQPGSMRDAFYERTGAFVRLESTRGRGSLRGCAGGYESDERVGHVIVDAAIKAASEDSCGSEITPSELDNLTVSLCYVNNVVLTDDPVADIEIGRHGAAIDTGTESGWLYPTVPLEHGWSAEEYLARVCRKAGLAPNAYEREDVMVTLFDGQVFREREPNGSVQELR</sequence>
<dbReference type="RefSeq" id="WP_336351055.1">
    <property type="nucleotide sequence ID" value="NZ_JAZAQL010000002.1"/>
</dbReference>
<protein>
    <submittedName>
        <fullName evidence="2">TIGR00296 family protein</fullName>
    </submittedName>
</protein>
<dbReference type="PROSITE" id="PS51112">
    <property type="entry name" value="AMMECR1"/>
    <property type="match status" value="1"/>
</dbReference>
<dbReference type="Pfam" id="PF01871">
    <property type="entry name" value="AMMECR1"/>
    <property type="match status" value="1"/>
</dbReference>
<accession>A0ABD5VGZ1</accession>
<dbReference type="Proteomes" id="UP001596395">
    <property type="component" value="Unassembled WGS sequence"/>
</dbReference>
<evidence type="ECO:0000259" key="1">
    <source>
        <dbReference type="PROSITE" id="PS51112"/>
    </source>
</evidence>
<dbReference type="EMBL" id="JBHSXN010000002">
    <property type="protein sequence ID" value="MFC6954113.1"/>
    <property type="molecule type" value="Genomic_DNA"/>
</dbReference>
<gene>
    <name evidence="2" type="ORF">ACFQGB_14710</name>
</gene>
<evidence type="ECO:0000313" key="3">
    <source>
        <dbReference type="Proteomes" id="UP001596395"/>
    </source>
</evidence>
<comment type="caution">
    <text evidence="2">The sequence shown here is derived from an EMBL/GenBank/DDBJ whole genome shotgun (WGS) entry which is preliminary data.</text>
</comment>
<keyword evidence="3" id="KW-1185">Reference proteome</keyword>
<organism evidence="2 3">
    <name type="scientific">Halorubellus litoreus</name>
    <dbReference type="NCBI Taxonomy" id="755308"/>
    <lineage>
        <taxon>Archaea</taxon>
        <taxon>Methanobacteriati</taxon>
        <taxon>Methanobacteriota</taxon>
        <taxon>Stenosarchaea group</taxon>
        <taxon>Halobacteria</taxon>
        <taxon>Halobacteriales</taxon>
        <taxon>Halorubellaceae</taxon>
        <taxon>Halorubellus</taxon>
    </lineage>
</organism>
<evidence type="ECO:0000313" key="2">
    <source>
        <dbReference type="EMBL" id="MFC6954113.1"/>
    </source>
</evidence>
<feature type="domain" description="AMMECR1" evidence="1">
    <location>
        <begin position="12"/>
        <end position="199"/>
    </location>
</feature>
<dbReference type="AlphaFoldDB" id="A0ABD5VGZ1"/>
<reference evidence="2 3" key="1">
    <citation type="journal article" date="2019" name="Int. J. Syst. Evol. Microbiol.">
        <title>The Global Catalogue of Microorganisms (GCM) 10K type strain sequencing project: providing services to taxonomists for standard genome sequencing and annotation.</title>
        <authorList>
            <consortium name="The Broad Institute Genomics Platform"/>
            <consortium name="The Broad Institute Genome Sequencing Center for Infectious Disease"/>
            <person name="Wu L."/>
            <person name="Ma J."/>
        </authorList>
    </citation>
    <scope>NUCLEOTIDE SEQUENCE [LARGE SCALE GENOMIC DNA]</scope>
    <source>
        <strain evidence="2 3">GX26</strain>
    </source>
</reference>
<dbReference type="InterPro" id="IPR023473">
    <property type="entry name" value="AMMECR1"/>
</dbReference>
<dbReference type="InterPro" id="IPR027485">
    <property type="entry name" value="AMMECR1_N"/>
</dbReference>
<dbReference type="InterPro" id="IPR036071">
    <property type="entry name" value="AMMECR1_dom_sf"/>
</dbReference>
<dbReference type="Gene3D" id="3.30.1490.150">
    <property type="entry name" value="Hypothetical protein ph0010, domain 2"/>
    <property type="match status" value="1"/>
</dbReference>
<dbReference type="PANTHER" id="PTHR13016">
    <property type="entry name" value="AMMECR1 HOMOLOG"/>
    <property type="match status" value="1"/>
</dbReference>
<proteinExistence type="predicted"/>
<dbReference type="NCBIfam" id="TIGR00296">
    <property type="entry name" value="TIGR00296 family protein"/>
    <property type="match status" value="1"/>
</dbReference>
<dbReference type="InterPro" id="IPR002733">
    <property type="entry name" value="AMMECR1_domain"/>
</dbReference>
<dbReference type="SUPFAM" id="SSF143447">
    <property type="entry name" value="AMMECR1-like"/>
    <property type="match status" value="1"/>
</dbReference>
<name>A0ABD5VGZ1_9EURY</name>